<protein>
    <submittedName>
        <fullName evidence="3">Lysophospholipase L1</fullName>
    </submittedName>
</protein>
<keyword evidence="4" id="KW-1185">Reference proteome</keyword>
<dbReference type="PANTHER" id="PTHR43784">
    <property type="entry name" value="GDSL-LIKE LIPASE/ACYLHYDROLASE, PUTATIVE (AFU_ORTHOLOGUE AFUA_2G00820)-RELATED"/>
    <property type="match status" value="1"/>
</dbReference>
<dbReference type="Gene3D" id="3.40.50.1110">
    <property type="entry name" value="SGNH hydrolase"/>
    <property type="match status" value="1"/>
</dbReference>
<dbReference type="Pfam" id="PF13472">
    <property type="entry name" value="Lipase_GDSL_2"/>
    <property type="match status" value="1"/>
</dbReference>
<dbReference type="CDD" id="cd01830">
    <property type="entry name" value="XynE_like"/>
    <property type="match status" value="1"/>
</dbReference>
<dbReference type="InterPro" id="IPR013830">
    <property type="entry name" value="SGNH_hydro"/>
</dbReference>
<evidence type="ECO:0000313" key="3">
    <source>
        <dbReference type="EMBL" id="SEF23252.1"/>
    </source>
</evidence>
<organism evidence="3 4">
    <name type="scientific">Amycolatopsis pretoriensis</name>
    <dbReference type="NCBI Taxonomy" id="218821"/>
    <lineage>
        <taxon>Bacteria</taxon>
        <taxon>Bacillati</taxon>
        <taxon>Actinomycetota</taxon>
        <taxon>Actinomycetes</taxon>
        <taxon>Pseudonocardiales</taxon>
        <taxon>Pseudonocardiaceae</taxon>
        <taxon>Amycolatopsis</taxon>
    </lineage>
</organism>
<reference evidence="4" key="1">
    <citation type="submission" date="2016-10" db="EMBL/GenBank/DDBJ databases">
        <authorList>
            <person name="Varghese N."/>
            <person name="Submissions S."/>
        </authorList>
    </citation>
    <scope>NUCLEOTIDE SEQUENCE [LARGE SCALE GENOMIC DNA]</scope>
    <source>
        <strain evidence="4">DSM 44654</strain>
    </source>
</reference>
<evidence type="ECO:0000259" key="2">
    <source>
        <dbReference type="Pfam" id="PF13472"/>
    </source>
</evidence>
<feature type="signal peptide" evidence="1">
    <location>
        <begin position="1"/>
        <end position="24"/>
    </location>
</feature>
<accession>A0A1H5QAW8</accession>
<feature type="chain" id="PRO_5039507744" evidence="1">
    <location>
        <begin position="25"/>
        <end position="406"/>
    </location>
</feature>
<keyword evidence="1" id="KW-0732">Signal</keyword>
<sequence>MRRFLAVSAAILAGFGILTTSGSANPESALPAATEHAVNGWVGTWAAAPAAAVANTPDGYPGFSIRNVVHSSAGGGRARVHLSNAFGAAPLTFGHVTIAVQATGPDAVPGTLRELTFGGAPSVVVPAGAEALSDPVATRIPADANLLVTTYVPTKSGPVTYHPAASQTSYFTRAGDFAGSEAGAPYTEQTSVWHYVSGVDVQGGAEASIVTLGDSITDGVGSVAGANHRWPDYLADRLHGRFGVLNAGISANRLLLDVPGSGAGQNALSRFDRDVLSVGGVRTLIVLEGINDIQQDPHQTDPGAITSAYRQLVTQAHARGIRVLGGTLTPFKGWRVYDETLEATRTAVNTFIRTSGVFDGVVDFDAAVRDPADPLRMLPAYDSGDHLHPGDAGYERMAAAVRLDRL</sequence>
<evidence type="ECO:0000256" key="1">
    <source>
        <dbReference type="SAM" id="SignalP"/>
    </source>
</evidence>
<proteinExistence type="predicted"/>
<dbReference type="InterPro" id="IPR053140">
    <property type="entry name" value="GDSL_Rv0518-like"/>
</dbReference>
<evidence type="ECO:0000313" key="4">
    <source>
        <dbReference type="Proteomes" id="UP000198878"/>
    </source>
</evidence>
<dbReference type="InterPro" id="IPR036514">
    <property type="entry name" value="SGNH_hydro_sf"/>
</dbReference>
<gene>
    <name evidence="3" type="ORF">SAMN05421837_10288</name>
</gene>
<dbReference type="PANTHER" id="PTHR43784:SF2">
    <property type="entry name" value="GDSL-LIKE LIPASE_ACYLHYDROLASE, PUTATIVE (AFU_ORTHOLOGUE AFUA_2G00820)-RELATED"/>
    <property type="match status" value="1"/>
</dbReference>
<dbReference type="STRING" id="218821.SAMN05421837_10288"/>
<dbReference type="SUPFAM" id="SSF52266">
    <property type="entry name" value="SGNH hydrolase"/>
    <property type="match status" value="1"/>
</dbReference>
<dbReference type="OrthoDB" id="1828825at2"/>
<dbReference type="Proteomes" id="UP000198878">
    <property type="component" value="Unassembled WGS sequence"/>
</dbReference>
<dbReference type="EMBL" id="FNUJ01000002">
    <property type="protein sequence ID" value="SEF23252.1"/>
    <property type="molecule type" value="Genomic_DNA"/>
</dbReference>
<name>A0A1H5QAW8_9PSEU</name>
<feature type="domain" description="SGNH hydrolase-type esterase" evidence="2">
    <location>
        <begin position="212"/>
        <end position="396"/>
    </location>
</feature>
<dbReference type="AlphaFoldDB" id="A0A1H5QAW8"/>
<dbReference type="RefSeq" id="WP_086682622.1">
    <property type="nucleotide sequence ID" value="NZ_FNUJ01000002.1"/>
</dbReference>